<evidence type="ECO:0000313" key="4">
    <source>
        <dbReference type="Proteomes" id="UP001596395"/>
    </source>
</evidence>
<proteinExistence type="predicted"/>
<name>A0ABD5VL57_9EURY</name>
<feature type="coiled-coil region" evidence="1">
    <location>
        <begin position="3"/>
        <end position="82"/>
    </location>
</feature>
<comment type="caution">
    <text evidence="3">The sequence shown here is derived from an EMBL/GenBank/DDBJ whole genome shotgun (WGS) entry which is preliminary data.</text>
</comment>
<protein>
    <submittedName>
        <fullName evidence="3">Uncharacterized protein</fullName>
    </submittedName>
</protein>
<accession>A0ABD5VL57</accession>
<keyword evidence="4" id="KW-1185">Reference proteome</keyword>
<dbReference type="SUPFAM" id="SSF57997">
    <property type="entry name" value="Tropomyosin"/>
    <property type="match status" value="1"/>
</dbReference>
<feature type="region of interest" description="Disordered" evidence="2">
    <location>
        <begin position="299"/>
        <end position="321"/>
    </location>
</feature>
<keyword evidence="1" id="KW-0175">Coiled coil</keyword>
<dbReference type="Gene3D" id="1.20.5.340">
    <property type="match status" value="1"/>
</dbReference>
<feature type="compositionally biased region" description="Polar residues" evidence="2">
    <location>
        <begin position="299"/>
        <end position="311"/>
    </location>
</feature>
<dbReference type="AlphaFoldDB" id="A0ABD5VL57"/>
<evidence type="ECO:0000256" key="2">
    <source>
        <dbReference type="SAM" id="MobiDB-lite"/>
    </source>
</evidence>
<reference evidence="3 4" key="1">
    <citation type="journal article" date="2019" name="Int. J. Syst. Evol. Microbiol.">
        <title>The Global Catalogue of Microorganisms (GCM) 10K type strain sequencing project: providing services to taxonomists for standard genome sequencing and annotation.</title>
        <authorList>
            <consortium name="The Broad Institute Genomics Platform"/>
            <consortium name="The Broad Institute Genome Sequencing Center for Infectious Disease"/>
            <person name="Wu L."/>
            <person name="Ma J."/>
        </authorList>
    </citation>
    <scope>NUCLEOTIDE SEQUENCE [LARGE SCALE GENOMIC DNA]</scope>
    <source>
        <strain evidence="3 4">GX26</strain>
    </source>
</reference>
<dbReference type="EMBL" id="JBHSXN010000004">
    <property type="protein sequence ID" value="MFC6954761.1"/>
    <property type="molecule type" value="Genomic_DNA"/>
</dbReference>
<dbReference type="RefSeq" id="WP_336351704.1">
    <property type="nucleotide sequence ID" value="NZ_JAZAQL010000004.1"/>
</dbReference>
<gene>
    <name evidence="3" type="ORF">ACFQGB_17985</name>
</gene>
<evidence type="ECO:0000313" key="3">
    <source>
        <dbReference type="EMBL" id="MFC6954761.1"/>
    </source>
</evidence>
<organism evidence="3 4">
    <name type="scientific">Halorubellus litoreus</name>
    <dbReference type="NCBI Taxonomy" id="755308"/>
    <lineage>
        <taxon>Archaea</taxon>
        <taxon>Methanobacteriati</taxon>
        <taxon>Methanobacteriota</taxon>
        <taxon>Stenosarchaea group</taxon>
        <taxon>Halobacteria</taxon>
        <taxon>Halobacteriales</taxon>
        <taxon>Halorubellaceae</taxon>
        <taxon>Halorubellus</taxon>
    </lineage>
</organism>
<dbReference type="Proteomes" id="UP001596395">
    <property type="component" value="Unassembled WGS sequence"/>
</dbReference>
<sequence>MTHSDLDAELRALRERVADTEALEARITELETEVQALETEVQSLEAEVDALERDVETLETEVDALERELDDERGRRQHAERALAAVDRHLTDAIDFLRTDVWDLEDVVYGDLDGAAADVHVQNDGDVFTRLEQLETRVEEVAHGEVDAAELAAQQGGPCVEDLTPLHQLYTTATNLEPFEHDLSSNQEIAARLFPHLAQYATPHGDELHLSSNKLQDVIEREIATPELAKRLDVRQPNRNTVRRVMEFVGRFGKDLLEFAPASSTDRRNDRNLIVIDRDAWCEYTEQFSADSDVDAMTTTANSGADGQQGLTDGAGDVTVS</sequence>
<evidence type="ECO:0000256" key="1">
    <source>
        <dbReference type="SAM" id="Coils"/>
    </source>
</evidence>